<evidence type="ECO:0000256" key="1">
    <source>
        <dbReference type="SAM" id="MobiDB-lite"/>
    </source>
</evidence>
<feature type="region of interest" description="Disordered" evidence="1">
    <location>
        <begin position="1"/>
        <end position="26"/>
    </location>
</feature>
<evidence type="ECO:0000313" key="2">
    <source>
        <dbReference type="EMBL" id="KAJ8379401.1"/>
    </source>
</evidence>
<keyword evidence="3" id="KW-1185">Reference proteome</keyword>
<feature type="region of interest" description="Disordered" evidence="1">
    <location>
        <begin position="66"/>
        <end position="119"/>
    </location>
</feature>
<sequence length="131" mass="14084">MFQQGYQQAGIHQQPSLEGRHSCPPRLIGVKPSPNSSFHWIVSQRTTAVSIHIGIGLRADKMRHSLPPRPLGVEPSTSSSSGTVSLWHGAATPPLERGLHLTTTPSCTPSSSSSPLSEGSGDLWCFGPYWD</sequence>
<accession>A0A9Q1G9H4</accession>
<dbReference type="EMBL" id="JAINUF010000001">
    <property type="protein sequence ID" value="KAJ8379401.1"/>
    <property type="molecule type" value="Genomic_DNA"/>
</dbReference>
<dbReference type="Proteomes" id="UP001152622">
    <property type="component" value="Chromosome 1"/>
</dbReference>
<proteinExistence type="predicted"/>
<gene>
    <name evidence="2" type="ORF">SKAU_G00001790</name>
</gene>
<name>A0A9Q1G9H4_SYNKA</name>
<feature type="compositionally biased region" description="Low complexity" evidence="1">
    <location>
        <begin position="1"/>
        <end position="14"/>
    </location>
</feature>
<reference evidence="2" key="1">
    <citation type="journal article" date="2023" name="Science">
        <title>Genome structures resolve the early diversification of teleost fishes.</title>
        <authorList>
            <person name="Parey E."/>
            <person name="Louis A."/>
            <person name="Montfort J."/>
            <person name="Bouchez O."/>
            <person name="Roques C."/>
            <person name="Iampietro C."/>
            <person name="Lluch J."/>
            <person name="Castinel A."/>
            <person name="Donnadieu C."/>
            <person name="Desvignes T."/>
            <person name="Floi Bucao C."/>
            <person name="Jouanno E."/>
            <person name="Wen M."/>
            <person name="Mejri S."/>
            <person name="Dirks R."/>
            <person name="Jansen H."/>
            <person name="Henkel C."/>
            <person name="Chen W.J."/>
            <person name="Zahm M."/>
            <person name="Cabau C."/>
            <person name="Klopp C."/>
            <person name="Thompson A.W."/>
            <person name="Robinson-Rechavi M."/>
            <person name="Braasch I."/>
            <person name="Lecointre G."/>
            <person name="Bobe J."/>
            <person name="Postlethwait J.H."/>
            <person name="Berthelot C."/>
            <person name="Roest Crollius H."/>
            <person name="Guiguen Y."/>
        </authorList>
    </citation>
    <scope>NUCLEOTIDE SEQUENCE</scope>
    <source>
        <strain evidence="2">WJC10195</strain>
    </source>
</reference>
<organism evidence="2 3">
    <name type="scientific">Synaphobranchus kaupii</name>
    <name type="common">Kaup's arrowtooth eel</name>
    <dbReference type="NCBI Taxonomy" id="118154"/>
    <lineage>
        <taxon>Eukaryota</taxon>
        <taxon>Metazoa</taxon>
        <taxon>Chordata</taxon>
        <taxon>Craniata</taxon>
        <taxon>Vertebrata</taxon>
        <taxon>Euteleostomi</taxon>
        <taxon>Actinopterygii</taxon>
        <taxon>Neopterygii</taxon>
        <taxon>Teleostei</taxon>
        <taxon>Anguilliformes</taxon>
        <taxon>Synaphobranchidae</taxon>
        <taxon>Synaphobranchus</taxon>
    </lineage>
</organism>
<evidence type="ECO:0000313" key="3">
    <source>
        <dbReference type="Proteomes" id="UP001152622"/>
    </source>
</evidence>
<comment type="caution">
    <text evidence="2">The sequence shown here is derived from an EMBL/GenBank/DDBJ whole genome shotgun (WGS) entry which is preliminary data.</text>
</comment>
<dbReference type="AlphaFoldDB" id="A0A9Q1G9H4"/>
<protein>
    <submittedName>
        <fullName evidence="2">Uncharacterized protein</fullName>
    </submittedName>
</protein>
<feature type="compositionally biased region" description="Low complexity" evidence="1">
    <location>
        <begin position="101"/>
        <end position="117"/>
    </location>
</feature>
<feature type="compositionally biased region" description="Low complexity" evidence="1">
    <location>
        <begin position="71"/>
        <end position="86"/>
    </location>
</feature>